<dbReference type="GO" id="GO:0005524">
    <property type="term" value="F:ATP binding"/>
    <property type="evidence" value="ECO:0007669"/>
    <property type="project" value="UniProtKB-KW"/>
</dbReference>
<evidence type="ECO:0000259" key="1">
    <source>
        <dbReference type="Pfam" id="PF13173"/>
    </source>
</evidence>
<dbReference type="EMBL" id="VYDA01000112">
    <property type="protein sequence ID" value="MYH60770.1"/>
    <property type="molecule type" value="Genomic_DNA"/>
</dbReference>
<dbReference type="AlphaFoldDB" id="A0A6B1FX15"/>
<dbReference type="InterPro" id="IPR041682">
    <property type="entry name" value="AAA_14"/>
</dbReference>
<gene>
    <name evidence="3" type="ORF">F4148_03060</name>
</gene>
<feature type="domain" description="AAA" evidence="1">
    <location>
        <begin position="22"/>
        <end position="157"/>
    </location>
</feature>
<dbReference type="Pfam" id="PF13635">
    <property type="entry name" value="DUF4143"/>
    <property type="match status" value="1"/>
</dbReference>
<reference evidence="3" key="1">
    <citation type="submission" date="2019-09" db="EMBL/GenBank/DDBJ databases">
        <title>Characterisation of the sponge microbiome using genome-centric metagenomics.</title>
        <authorList>
            <person name="Engelberts J.P."/>
            <person name="Robbins S.J."/>
            <person name="De Goeij J.M."/>
            <person name="Aranda M."/>
            <person name="Bell S.C."/>
            <person name="Webster N.S."/>
        </authorList>
    </citation>
    <scope>NUCLEOTIDE SEQUENCE</scope>
    <source>
        <strain evidence="3">SB0675_bin_29</strain>
    </source>
</reference>
<evidence type="ECO:0000313" key="3">
    <source>
        <dbReference type="EMBL" id="MYH60770.1"/>
    </source>
</evidence>
<dbReference type="InterPro" id="IPR027417">
    <property type="entry name" value="P-loop_NTPase"/>
</dbReference>
<comment type="caution">
    <text evidence="3">The sequence shown here is derived from an EMBL/GenBank/DDBJ whole genome shotgun (WGS) entry which is preliminary data.</text>
</comment>
<protein>
    <submittedName>
        <fullName evidence="3">ATP-binding protein</fullName>
    </submittedName>
</protein>
<organism evidence="3">
    <name type="scientific">Caldilineaceae bacterium SB0675_bin_29</name>
    <dbReference type="NCBI Taxonomy" id="2605266"/>
    <lineage>
        <taxon>Bacteria</taxon>
        <taxon>Bacillati</taxon>
        <taxon>Chloroflexota</taxon>
        <taxon>Caldilineae</taxon>
        <taxon>Caldilineales</taxon>
        <taxon>Caldilineaceae</taxon>
    </lineage>
</organism>
<feature type="domain" description="DUF4143" evidence="2">
    <location>
        <begin position="228"/>
        <end position="388"/>
    </location>
</feature>
<dbReference type="SUPFAM" id="SSF52540">
    <property type="entry name" value="P-loop containing nucleoside triphosphate hydrolases"/>
    <property type="match status" value="1"/>
</dbReference>
<keyword evidence="3" id="KW-0067">ATP-binding</keyword>
<dbReference type="PANTHER" id="PTHR43566">
    <property type="entry name" value="CONSERVED PROTEIN"/>
    <property type="match status" value="1"/>
</dbReference>
<evidence type="ECO:0000259" key="2">
    <source>
        <dbReference type="Pfam" id="PF13635"/>
    </source>
</evidence>
<name>A0A6B1FX15_9CHLR</name>
<keyword evidence="3" id="KW-0547">Nucleotide-binding</keyword>
<dbReference type="PANTHER" id="PTHR43566:SF2">
    <property type="entry name" value="DUF4143 DOMAIN-CONTAINING PROTEIN"/>
    <property type="match status" value="1"/>
</dbReference>
<dbReference type="Pfam" id="PF13173">
    <property type="entry name" value="AAA_14"/>
    <property type="match status" value="1"/>
</dbReference>
<proteinExistence type="predicted"/>
<sequence>MAEDVLFPRFIERRLAEALEESPVVLIQGPRQCGKTTLAQLVGTSEYSSEGNRSSSLRSGRDADYTYFSFDNEVIRAGAEADPLGFVAELPDRVILDEVQRVPALFAALKLEVDRRRLPGRFLLTGSSNVLQTPALSDSLAGRMETVRLHPLAQCELQRGPDSSHNRDWPPGFLDALFGRGFESRHTERLGKELMERIVSGGYPAALMRPVGRRRANWYRNYLNAQMERDIPEISRIRSLDVLPRLLRHAAVQTATLFNLSELAAPFQVSRTTIRDYVTLLERVFLLEQLPPWHSNRLKRLIKTPKLHLGDTGLACALLGVDAADLMADRIVLGKLLETFAYQELRRQASWHADPVSFYHFRDRDGAEVDVVLERGTRALAGVEIKAGATVTTADFRALRKLKAAAGIRFSCGVVLYDGETSVRFDDGLYAVPLRLLWELP</sequence>
<dbReference type="InterPro" id="IPR025420">
    <property type="entry name" value="DUF4143"/>
</dbReference>
<accession>A0A6B1FX15</accession>